<evidence type="ECO:0000313" key="2">
    <source>
        <dbReference type="Proteomes" id="UP001055879"/>
    </source>
</evidence>
<reference evidence="1 2" key="2">
    <citation type="journal article" date="2022" name="Mol. Ecol. Resour.">
        <title>The genomes of chicory, endive, great burdock and yacon provide insights into Asteraceae paleo-polyploidization history and plant inulin production.</title>
        <authorList>
            <person name="Fan W."/>
            <person name="Wang S."/>
            <person name="Wang H."/>
            <person name="Wang A."/>
            <person name="Jiang F."/>
            <person name="Liu H."/>
            <person name="Zhao H."/>
            <person name="Xu D."/>
            <person name="Zhang Y."/>
        </authorList>
    </citation>
    <scope>NUCLEOTIDE SEQUENCE [LARGE SCALE GENOMIC DNA]</scope>
    <source>
        <strain evidence="2">cv. Niubang</strain>
    </source>
</reference>
<organism evidence="1 2">
    <name type="scientific">Arctium lappa</name>
    <name type="common">Greater burdock</name>
    <name type="synonym">Lappa major</name>
    <dbReference type="NCBI Taxonomy" id="4217"/>
    <lineage>
        <taxon>Eukaryota</taxon>
        <taxon>Viridiplantae</taxon>
        <taxon>Streptophyta</taxon>
        <taxon>Embryophyta</taxon>
        <taxon>Tracheophyta</taxon>
        <taxon>Spermatophyta</taxon>
        <taxon>Magnoliopsida</taxon>
        <taxon>eudicotyledons</taxon>
        <taxon>Gunneridae</taxon>
        <taxon>Pentapetalae</taxon>
        <taxon>asterids</taxon>
        <taxon>campanulids</taxon>
        <taxon>Asterales</taxon>
        <taxon>Asteraceae</taxon>
        <taxon>Carduoideae</taxon>
        <taxon>Cardueae</taxon>
        <taxon>Arctiinae</taxon>
        <taxon>Arctium</taxon>
    </lineage>
</organism>
<dbReference type="EMBL" id="CM042062">
    <property type="protein sequence ID" value="KAI3669296.1"/>
    <property type="molecule type" value="Genomic_DNA"/>
</dbReference>
<gene>
    <name evidence="1" type="ORF">L6452_40527</name>
</gene>
<name>A0ACB8XM64_ARCLA</name>
<evidence type="ECO:0000313" key="1">
    <source>
        <dbReference type="EMBL" id="KAI3669296.1"/>
    </source>
</evidence>
<reference evidence="2" key="1">
    <citation type="journal article" date="2022" name="Mol. Ecol. Resour.">
        <title>The genomes of chicory, endive, great burdock and yacon provide insights into Asteraceae palaeo-polyploidization history and plant inulin production.</title>
        <authorList>
            <person name="Fan W."/>
            <person name="Wang S."/>
            <person name="Wang H."/>
            <person name="Wang A."/>
            <person name="Jiang F."/>
            <person name="Liu H."/>
            <person name="Zhao H."/>
            <person name="Xu D."/>
            <person name="Zhang Y."/>
        </authorList>
    </citation>
    <scope>NUCLEOTIDE SEQUENCE [LARGE SCALE GENOMIC DNA]</scope>
    <source>
        <strain evidence="2">cv. Niubang</strain>
    </source>
</reference>
<comment type="caution">
    <text evidence="1">The sequence shown here is derived from an EMBL/GenBank/DDBJ whole genome shotgun (WGS) entry which is preliminary data.</text>
</comment>
<sequence>MFASISTQPLFNKTISALLGTGIRLSREEDYTFHVKKIMASNAGKKDDMDAKKHKDFMEVEDQGPSSMLKRMLEMQECKRTVDERIQKIERRCQCGRMDDQKTTDMLKRTEDMLKRMNDTHDAKFNRLEERVKEVEGFTQRGRLDDIKTWEDMSKRLAEIQDVISRKLEELYSHKGPFGILDYEESSEPLKVLQHKEVQADGDDAVSLKKLNRRKHEEEIQKVEEVKHDQNLIKEPNFES</sequence>
<keyword evidence="2" id="KW-1185">Reference proteome</keyword>
<proteinExistence type="predicted"/>
<dbReference type="Proteomes" id="UP001055879">
    <property type="component" value="Linkage Group LG16"/>
</dbReference>
<protein>
    <submittedName>
        <fullName evidence="1">Uncharacterized protein</fullName>
    </submittedName>
</protein>
<accession>A0ACB8XM64</accession>